<gene>
    <name evidence="8" type="ORF">ENL31_00255</name>
</gene>
<feature type="domain" description="EamA" evidence="7">
    <location>
        <begin position="11"/>
        <end position="142"/>
    </location>
</feature>
<feature type="transmembrane region" description="Helical" evidence="6">
    <location>
        <begin position="185"/>
        <end position="203"/>
    </location>
</feature>
<dbReference type="Proteomes" id="UP000886130">
    <property type="component" value="Unassembled WGS sequence"/>
</dbReference>
<sequence length="303" mass="33988">FTPRMRYRIKLALILISMLIWGISYPVIKILLKDGIPPITLATLRNLIFIPLLFYVLAGKRYARYSRSDIGLCVALAFFTVFLPNISQNIGMKYTSASISSVIQSSSPIFTVMLAFIFLKEARTPNKIVGSLVGLIGTVFLTTGGSFDFDVTTYGNILILVSSISYAISGILIKVALSRIEPVDLLCFEIIFGFFMLLIPNIVLEDFSVVISLGIDVWLYILFLSVFAGFLASIIYYMVLREEEISHLAIFSYLIPVFAIIFSYIMLHETLGVKDVIFTLVILSGIVITEAGQRKEQHNAFRW</sequence>
<feature type="transmembrane region" description="Helical" evidence="6">
    <location>
        <begin position="38"/>
        <end position="58"/>
    </location>
</feature>
<comment type="subcellular location">
    <subcellularLocation>
        <location evidence="1">Cell membrane</location>
        <topology evidence="1">Multi-pass membrane protein</topology>
    </subcellularLocation>
</comment>
<feature type="non-terminal residue" evidence="8">
    <location>
        <position position="1"/>
    </location>
</feature>
<feature type="transmembrane region" description="Helical" evidence="6">
    <location>
        <begin position="273"/>
        <end position="292"/>
    </location>
</feature>
<feature type="transmembrane region" description="Helical" evidence="6">
    <location>
        <begin position="70"/>
        <end position="87"/>
    </location>
</feature>
<feature type="transmembrane region" description="Helical" evidence="6">
    <location>
        <begin position="248"/>
        <end position="267"/>
    </location>
</feature>
<dbReference type="SUPFAM" id="SSF103481">
    <property type="entry name" value="Multidrug resistance efflux transporter EmrE"/>
    <property type="match status" value="2"/>
</dbReference>
<evidence type="ECO:0000259" key="7">
    <source>
        <dbReference type="Pfam" id="PF00892"/>
    </source>
</evidence>
<name>A0A7J3T9A9_9ARCH</name>
<organism evidence="8">
    <name type="scientific">Candidatus Aciduliprofundum boonei</name>
    <dbReference type="NCBI Taxonomy" id="379547"/>
    <lineage>
        <taxon>Archaea</taxon>
        <taxon>Methanobacteriati</taxon>
        <taxon>Thermoplasmatota</taxon>
        <taxon>DHVE2 group</taxon>
        <taxon>Candidatus Aciduliprofundum</taxon>
    </lineage>
</organism>
<dbReference type="InterPro" id="IPR000620">
    <property type="entry name" value="EamA_dom"/>
</dbReference>
<feature type="transmembrane region" description="Helical" evidence="6">
    <location>
        <begin position="128"/>
        <end position="147"/>
    </location>
</feature>
<keyword evidence="3 6" id="KW-0812">Transmembrane</keyword>
<feature type="transmembrane region" description="Helical" evidence="6">
    <location>
        <begin position="99"/>
        <end position="119"/>
    </location>
</feature>
<feature type="transmembrane region" description="Helical" evidence="6">
    <location>
        <begin position="153"/>
        <end position="173"/>
    </location>
</feature>
<accession>A0A7J3T9A9</accession>
<evidence type="ECO:0000256" key="2">
    <source>
        <dbReference type="ARBA" id="ARBA00022475"/>
    </source>
</evidence>
<keyword evidence="5 6" id="KW-0472">Membrane</keyword>
<evidence type="ECO:0000313" key="8">
    <source>
        <dbReference type="EMBL" id="HHE75544.1"/>
    </source>
</evidence>
<proteinExistence type="predicted"/>
<evidence type="ECO:0000256" key="5">
    <source>
        <dbReference type="ARBA" id="ARBA00023136"/>
    </source>
</evidence>
<reference evidence="8" key="1">
    <citation type="journal article" date="2020" name="mSystems">
        <title>Genome- and Community-Level Interaction Insights into Carbon Utilization and Element Cycling Functions of Hydrothermarchaeota in Hydrothermal Sediment.</title>
        <authorList>
            <person name="Zhou Z."/>
            <person name="Liu Y."/>
            <person name="Xu W."/>
            <person name="Pan J."/>
            <person name="Luo Z.H."/>
            <person name="Li M."/>
        </authorList>
    </citation>
    <scope>NUCLEOTIDE SEQUENCE [LARGE SCALE GENOMIC DNA]</scope>
    <source>
        <strain evidence="8">HyVt-85</strain>
    </source>
</reference>
<evidence type="ECO:0000256" key="4">
    <source>
        <dbReference type="ARBA" id="ARBA00022989"/>
    </source>
</evidence>
<feature type="transmembrane region" description="Helical" evidence="6">
    <location>
        <begin position="218"/>
        <end position="239"/>
    </location>
</feature>
<dbReference type="PANTHER" id="PTHR32322">
    <property type="entry name" value="INNER MEMBRANE TRANSPORTER"/>
    <property type="match status" value="1"/>
</dbReference>
<feature type="domain" description="EamA" evidence="7">
    <location>
        <begin position="154"/>
        <end position="289"/>
    </location>
</feature>
<comment type="caution">
    <text evidence="8">The sequence shown here is derived from an EMBL/GenBank/DDBJ whole genome shotgun (WGS) entry which is preliminary data.</text>
</comment>
<dbReference type="InterPro" id="IPR037185">
    <property type="entry name" value="EmrE-like"/>
</dbReference>
<dbReference type="EMBL" id="DRTM01000020">
    <property type="protein sequence ID" value="HHE75544.1"/>
    <property type="molecule type" value="Genomic_DNA"/>
</dbReference>
<feature type="transmembrane region" description="Helical" evidence="6">
    <location>
        <begin position="12"/>
        <end position="32"/>
    </location>
</feature>
<evidence type="ECO:0000256" key="3">
    <source>
        <dbReference type="ARBA" id="ARBA00022692"/>
    </source>
</evidence>
<keyword evidence="2" id="KW-1003">Cell membrane</keyword>
<dbReference type="Pfam" id="PF00892">
    <property type="entry name" value="EamA"/>
    <property type="match status" value="2"/>
</dbReference>
<dbReference type="AlphaFoldDB" id="A0A7J3T9A9"/>
<protein>
    <submittedName>
        <fullName evidence="8">DMT family transporter</fullName>
    </submittedName>
</protein>
<evidence type="ECO:0000256" key="1">
    <source>
        <dbReference type="ARBA" id="ARBA00004651"/>
    </source>
</evidence>
<evidence type="ECO:0000256" key="6">
    <source>
        <dbReference type="SAM" id="Phobius"/>
    </source>
</evidence>
<keyword evidence="4 6" id="KW-1133">Transmembrane helix</keyword>
<dbReference type="GO" id="GO:0005886">
    <property type="term" value="C:plasma membrane"/>
    <property type="evidence" value="ECO:0007669"/>
    <property type="project" value="UniProtKB-SubCell"/>
</dbReference>
<dbReference type="InterPro" id="IPR050638">
    <property type="entry name" value="AA-Vitamin_Transporters"/>
</dbReference>
<dbReference type="PANTHER" id="PTHR32322:SF18">
    <property type="entry name" value="S-ADENOSYLMETHIONINE_S-ADENOSYLHOMOCYSTEINE TRANSPORTER"/>
    <property type="match status" value="1"/>
</dbReference>